<dbReference type="RefSeq" id="WP_190999768.1">
    <property type="nucleotide sequence ID" value="NZ_JACXSI010000062.1"/>
</dbReference>
<dbReference type="EMBL" id="JACXSI010000062">
    <property type="protein sequence ID" value="MBD3110231.1"/>
    <property type="molecule type" value="Genomic_DNA"/>
</dbReference>
<organism evidence="2 3">
    <name type="scientific">Peribacillus faecalis</name>
    <dbReference type="NCBI Taxonomy" id="2772559"/>
    <lineage>
        <taxon>Bacteria</taxon>
        <taxon>Bacillati</taxon>
        <taxon>Bacillota</taxon>
        <taxon>Bacilli</taxon>
        <taxon>Bacillales</taxon>
        <taxon>Bacillaceae</taxon>
        <taxon>Peribacillus</taxon>
    </lineage>
</organism>
<evidence type="ECO:0000313" key="2">
    <source>
        <dbReference type="EMBL" id="MBD3110231.1"/>
    </source>
</evidence>
<accession>A0A927D061</accession>
<protein>
    <submittedName>
        <fullName evidence="2">NERD domain-containing protein</fullName>
    </submittedName>
</protein>
<proteinExistence type="predicted"/>
<gene>
    <name evidence="2" type="ORF">IEO70_18005</name>
</gene>
<reference evidence="2" key="1">
    <citation type="submission" date="2020-09" db="EMBL/GenBank/DDBJ databases">
        <title>Bacillus faecalis sp. nov., a moderately halophilic bacterium isolated from cow faeces.</title>
        <authorList>
            <person name="Jiang L."/>
            <person name="Lee J."/>
        </authorList>
    </citation>
    <scope>NUCLEOTIDE SEQUENCE</scope>
    <source>
        <strain evidence="2">AGMB 02131</strain>
    </source>
</reference>
<name>A0A927D061_9BACI</name>
<evidence type="ECO:0000313" key="3">
    <source>
        <dbReference type="Proteomes" id="UP000602076"/>
    </source>
</evidence>
<dbReference type="PROSITE" id="PS50965">
    <property type="entry name" value="NERD"/>
    <property type="match status" value="1"/>
</dbReference>
<keyword evidence="3" id="KW-1185">Reference proteome</keyword>
<dbReference type="InterPro" id="IPR011528">
    <property type="entry name" value="NERD"/>
</dbReference>
<sequence length="326" mass="38044">MIKKERLYPLSALQLDALLRRLPANHEKRQIIEKDLAKVLAGYRGEQTLDYHLNFLDDVNHLIFHDVRLPLKNHFFQIDTLILTSRFAFILEAKNLFGSITFDPDFNQLIRMYLDTEEVFPDPVTQVNNQKFKLAQWLKNHGYTIPIYTKVVISNPHTIMKSNTNNQRYLQQIIRSANIVSAIMKTSEQQSPPILTDKDLKKLTRLILKDHTEFYRNNLKRYALTEAELTTGLHCPSCSHIPLIKKRYKWHCSNCSYADKHAVIHSLFDYYLLLGPTITNKQFRRFFDIPSTSTSTKTLTSLNLSKTGTTKGVVYQLCREYFDSKI</sequence>
<evidence type="ECO:0000259" key="1">
    <source>
        <dbReference type="PROSITE" id="PS50965"/>
    </source>
</evidence>
<comment type="caution">
    <text evidence="2">The sequence shown here is derived from an EMBL/GenBank/DDBJ whole genome shotgun (WGS) entry which is preliminary data.</text>
</comment>
<dbReference type="Proteomes" id="UP000602076">
    <property type="component" value="Unassembled WGS sequence"/>
</dbReference>
<feature type="domain" description="NERD" evidence="1">
    <location>
        <begin position="41"/>
        <end position="157"/>
    </location>
</feature>
<dbReference type="Pfam" id="PF08378">
    <property type="entry name" value="NERD"/>
    <property type="match status" value="1"/>
</dbReference>
<dbReference type="AlphaFoldDB" id="A0A927D061"/>